<dbReference type="RefSeq" id="WP_284188182.1">
    <property type="nucleotide sequence ID" value="NZ_BSPX01000034.1"/>
</dbReference>
<accession>A0ABQ6FEI9</accession>
<proteinExistence type="inferred from homology"/>
<keyword evidence="7" id="KW-1185">Reference proteome</keyword>
<dbReference type="GO" id="GO:0004527">
    <property type="term" value="F:exonuclease activity"/>
    <property type="evidence" value="ECO:0007669"/>
    <property type="project" value="UniProtKB-KW"/>
</dbReference>
<protein>
    <submittedName>
        <fullName evidence="6">DNA repair exonuclease</fullName>
    </submittedName>
</protein>
<dbReference type="SUPFAM" id="SSF56300">
    <property type="entry name" value="Metallo-dependent phosphatases"/>
    <property type="match status" value="1"/>
</dbReference>
<dbReference type="Pfam" id="PF00149">
    <property type="entry name" value="Metallophos"/>
    <property type="match status" value="1"/>
</dbReference>
<evidence type="ECO:0000256" key="1">
    <source>
        <dbReference type="ARBA" id="ARBA00022723"/>
    </source>
</evidence>
<keyword evidence="6" id="KW-0269">Exonuclease</keyword>
<dbReference type="Gene3D" id="3.60.21.10">
    <property type="match status" value="1"/>
</dbReference>
<evidence type="ECO:0000256" key="3">
    <source>
        <dbReference type="ARBA" id="ARBA00023004"/>
    </source>
</evidence>
<dbReference type="Proteomes" id="UP001157167">
    <property type="component" value="Unassembled WGS sequence"/>
</dbReference>
<reference evidence="7" key="1">
    <citation type="journal article" date="2019" name="Int. J. Syst. Evol. Microbiol.">
        <title>The Global Catalogue of Microorganisms (GCM) 10K type strain sequencing project: providing services to taxonomists for standard genome sequencing and annotation.</title>
        <authorList>
            <consortium name="The Broad Institute Genomics Platform"/>
            <consortium name="The Broad Institute Genome Sequencing Center for Infectious Disease"/>
            <person name="Wu L."/>
            <person name="Ma J."/>
        </authorList>
    </citation>
    <scope>NUCLEOTIDE SEQUENCE [LARGE SCALE GENOMIC DNA]</scope>
    <source>
        <strain evidence="7">NBRC 102407</strain>
    </source>
</reference>
<dbReference type="InterPro" id="IPR050884">
    <property type="entry name" value="CNP_phosphodiesterase-III"/>
</dbReference>
<comment type="similarity">
    <text evidence="4">Belongs to the cyclic nucleotide phosphodiesterase class-III family.</text>
</comment>
<dbReference type="InterPro" id="IPR029052">
    <property type="entry name" value="Metallo-depent_PP-like"/>
</dbReference>
<dbReference type="InterPro" id="IPR004843">
    <property type="entry name" value="Calcineurin-like_PHP"/>
</dbReference>
<evidence type="ECO:0000256" key="2">
    <source>
        <dbReference type="ARBA" id="ARBA00022801"/>
    </source>
</evidence>
<dbReference type="PANTHER" id="PTHR42988">
    <property type="entry name" value="PHOSPHOHYDROLASE"/>
    <property type="match status" value="1"/>
</dbReference>
<feature type="domain" description="Calcineurin-like phosphoesterase" evidence="5">
    <location>
        <begin position="4"/>
        <end position="192"/>
    </location>
</feature>
<keyword evidence="3" id="KW-0408">Iron</keyword>
<dbReference type="PANTHER" id="PTHR42988:SF2">
    <property type="entry name" value="CYCLIC NUCLEOTIDE PHOSPHODIESTERASE CBUA0032-RELATED"/>
    <property type="match status" value="1"/>
</dbReference>
<keyword evidence="1" id="KW-0479">Metal-binding</keyword>
<dbReference type="EMBL" id="BSPX01000034">
    <property type="protein sequence ID" value="GLT22910.1"/>
    <property type="molecule type" value="Genomic_DNA"/>
</dbReference>
<gene>
    <name evidence="6" type="ORF">GCM10007933_23710</name>
</gene>
<evidence type="ECO:0000259" key="5">
    <source>
        <dbReference type="Pfam" id="PF00149"/>
    </source>
</evidence>
<evidence type="ECO:0000256" key="4">
    <source>
        <dbReference type="ARBA" id="ARBA00025742"/>
    </source>
</evidence>
<comment type="caution">
    <text evidence="6">The sequence shown here is derived from an EMBL/GenBank/DDBJ whole genome shotgun (WGS) entry which is preliminary data.</text>
</comment>
<evidence type="ECO:0000313" key="6">
    <source>
        <dbReference type="EMBL" id="GLT22910.1"/>
    </source>
</evidence>
<sequence>MSVILQISDTHFGTEQPPVVEALLALAWQLQPDLIVLSGDVTQRALPAEFAAAAAFVARLPAGPRLVVPGNHDIPLFNVLQRVIDPFQGYRQCLGSALEDSRRLPDVFVTGVNSVRAWRHKHGSLSPEQIEAVAERLRRAGPTPMRIVVVHHPLDVHDAGDLGDIVHGASEAVRAWARAGADLVLSGHVHVPLCRPLAVRYGPEAGACWTAVAGTATSYRIRGGHPNSVNVIRVDRFAGEVRRVLEQRDYDSERQAFRVAATRDLSDRVLTVITR</sequence>
<keyword evidence="6" id="KW-0540">Nuclease</keyword>
<organism evidence="6 7">
    <name type="scientific">Zoogloea oryzae</name>
    <dbReference type="NCBI Taxonomy" id="310767"/>
    <lineage>
        <taxon>Bacteria</taxon>
        <taxon>Pseudomonadati</taxon>
        <taxon>Pseudomonadota</taxon>
        <taxon>Betaproteobacteria</taxon>
        <taxon>Rhodocyclales</taxon>
        <taxon>Zoogloeaceae</taxon>
        <taxon>Zoogloea</taxon>
    </lineage>
</organism>
<evidence type="ECO:0000313" key="7">
    <source>
        <dbReference type="Proteomes" id="UP001157167"/>
    </source>
</evidence>
<name>A0ABQ6FEI9_9RHOO</name>
<keyword evidence="2" id="KW-0378">Hydrolase</keyword>